<evidence type="ECO:0000256" key="1">
    <source>
        <dbReference type="SAM" id="MobiDB-lite"/>
    </source>
</evidence>
<protein>
    <submittedName>
        <fullName evidence="2">Uncharacterized protein</fullName>
    </submittedName>
</protein>
<reference evidence="2" key="1">
    <citation type="journal article" date="2020" name="Stud. Mycol.">
        <title>101 Dothideomycetes genomes: a test case for predicting lifestyles and emergence of pathogens.</title>
        <authorList>
            <person name="Haridas S."/>
            <person name="Albert R."/>
            <person name="Binder M."/>
            <person name="Bloem J."/>
            <person name="Labutti K."/>
            <person name="Salamov A."/>
            <person name="Andreopoulos B."/>
            <person name="Baker S."/>
            <person name="Barry K."/>
            <person name="Bills G."/>
            <person name="Bluhm B."/>
            <person name="Cannon C."/>
            <person name="Castanera R."/>
            <person name="Culley D."/>
            <person name="Daum C."/>
            <person name="Ezra D."/>
            <person name="Gonzalez J."/>
            <person name="Henrissat B."/>
            <person name="Kuo A."/>
            <person name="Liang C."/>
            <person name="Lipzen A."/>
            <person name="Lutzoni F."/>
            <person name="Magnuson J."/>
            <person name="Mondo S."/>
            <person name="Nolan M."/>
            <person name="Ohm R."/>
            <person name="Pangilinan J."/>
            <person name="Park H.-J."/>
            <person name="Ramirez L."/>
            <person name="Alfaro M."/>
            <person name="Sun H."/>
            <person name="Tritt A."/>
            <person name="Yoshinaga Y."/>
            <person name="Zwiers L.-H."/>
            <person name="Turgeon B."/>
            <person name="Goodwin S."/>
            <person name="Spatafora J."/>
            <person name="Crous P."/>
            <person name="Grigoriev I."/>
        </authorList>
    </citation>
    <scope>NUCLEOTIDE SEQUENCE</scope>
    <source>
        <strain evidence="2">CBS 119925</strain>
    </source>
</reference>
<accession>A0A6A6VN32</accession>
<feature type="compositionally biased region" description="Polar residues" evidence="1">
    <location>
        <begin position="310"/>
        <end position="332"/>
    </location>
</feature>
<dbReference type="EMBL" id="MU006562">
    <property type="protein sequence ID" value="KAF2751553.1"/>
    <property type="molecule type" value="Genomic_DNA"/>
</dbReference>
<dbReference type="Proteomes" id="UP000799440">
    <property type="component" value="Unassembled WGS sequence"/>
</dbReference>
<proteinExistence type="predicted"/>
<evidence type="ECO:0000313" key="2">
    <source>
        <dbReference type="EMBL" id="KAF2751553.1"/>
    </source>
</evidence>
<evidence type="ECO:0000313" key="3">
    <source>
        <dbReference type="Proteomes" id="UP000799440"/>
    </source>
</evidence>
<gene>
    <name evidence="2" type="ORF">M011DRAFT_474009</name>
</gene>
<dbReference type="AlphaFoldDB" id="A0A6A6VN32"/>
<feature type="compositionally biased region" description="Low complexity" evidence="1">
    <location>
        <begin position="188"/>
        <end position="208"/>
    </location>
</feature>
<feature type="region of interest" description="Disordered" evidence="1">
    <location>
        <begin position="175"/>
        <end position="224"/>
    </location>
</feature>
<organism evidence="2 3">
    <name type="scientific">Sporormia fimetaria CBS 119925</name>
    <dbReference type="NCBI Taxonomy" id="1340428"/>
    <lineage>
        <taxon>Eukaryota</taxon>
        <taxon>Fungi</taxon>
        <taxon>Dikarya</taxon>
        <taxon>Ascomycota</taxon>
        <taxon>Pezizomycotina</taxon>
        <taxon>Dothideomycetes</taxon>
        <taxon>Pleosporomycetidae</taxon>
        <taxon>Pleosporales</taxon>
        <taxon>Sporormiaceae</taxon>
        <taxon>Sporormia</taxon>
    </lineage>
</organism>
<feature type="region of interest" description="Disordered" evidence="1">
    <location>
        <begin position="301"/>
        <end position="338"/>
    </location>
</feature>
<sequence length="338" mass="36362">MSPYNSQSISFCPTPRTVSNGHFPAQIETKSVHPYTWNITSSGESSPVDNYNGNHHAYMQNHPSWEQQGKAYNTASTLIPGPDFDTICDQAQARLRAVNARVTATGPLSPLNLTSIQSALPSPMKQFYNSPQRQSPIPLRKAGHHTDALQAQRLQASEDIYGLSKPNMGWHPELVIRDAPSGLPPSATPTTLAPQQSTTSSATQGSTLPYASLSPPENPASTTQPQLTFHTSLMDILTIPTVSVPNYSHFRNHSIPTSSSADNMSVLAEQPSQPNLYCFDSDSKVTAPSNSATEAILVSGQPYTPLLTPPNESKQAASSSGQDAQIRVSTKPSLACRL</sequence>
<keyword evidence="3" id="KW-1185">Reference proteome</keyword>
<name>A0A6A6VN32_9PLEO</name>
<dbReference type="OrthoDB" id="5394557at2759"/>